<accession>A0ABD6BUK6</accession>
<name>A0ABD6BUK6_9EURY</name>
<evidence type="ECO:0000313" key="2">
    <source>
        <dbReference type="EMBL" id="MFD1567793.1"/>
    </source>
</evidence>
<organism evidence="2 3">
    <name type="scientific">Halolamina litorea</name>
    <dbReference type="NCBI Taxonomy" id="1515593"/>
    <lineage>
        <taxon>Archaea</taxon>
        <taxon>Methanobacteriati</taxon>
        <taxon>Methanobacteriota</taxon>
        <taxon>Stenosarchaea group</taxon>
        <taxon>Halobacteria</taxon>
        <taxon>Halobacteriales</taxon>
        <taxon>Haloferacaceae</taxon>
    </lineage>
</organism>
<dbReference type="RefSeq" id="WP_267647040.1">
    <property type="nucleotide sequence ID" value="NZ_JANHGR010000001.1"/>
</dbReference>
<feature type="transmembrane region" description="Helical" evidence="1">
    <location>
        <begin position="79"/>
        <end position="102"/>
    </location>
</feature>
<keyword evidence="1" id="KW-0812">Transmembrane</keyword>
<feature type="transmembrane region" description="Helical" evidence="1">
    <location>
        <begin position="213"/>
        <end position="235"/>
    </location>
</feature>
<feature type="transmembrane region" description="Helical" evidence="1">
    <location>
        <begin position="21"/>
        <end position="38"/>
    </location>
</feature>
<feature type="transmembrane region" description="Helical" evidence="1">
    <location>
        <begin position="114"/>
        <end position="141"/>
    </location>
</feature>
<reference evidence="2 3" key="1">
    <citation type="journal article" date="2019" name="Int. J. Syst. Evol. Microbiol.">
        <title>The Global Catalogue of Microorganisms (GCM) 10K type strain sequencing project: providing services to taxonomists for standard genome sequencing and annotation.</title>
        <authorList>
            <consortium name="The Broad Institute Genomics Platform"/>
            <consortium name="The Broad Institute Genome Sequencing Center for Infectious Disease"/>
            <person name="Wu L."/>
            <person name="Ma J."/>
        </authorList>
    </citation>
    <scope>NUCLEOTIDE SEQUENCE [LARGE SCALE GENOMIC DNA]</scope>
    <source>
        <strain evidence="2 3">CGMCC 1.12859</strain>
    </source>
</reference>
<dbReference type="EMBL" id="JBHUCZ010000009">
    <property type="protein sequence ID" value="MFD1567793.1"/>
    <property type="molecule type" value="Genomic_DNA"/>
</dbReference>
<evidence type="ECO:0000313" key="3">
    <source>
        <dbReference type="Proteomes" id="UP001597139"/>
    </source>
</evidence>
<keyword evidence="3" id="KW-1185">Reference proteome</keyword>
<evidence type="ECO:0000256" key="1">
    <source>
        <dbReference type="SAM" id="Phobius"/>
    </source>
</evidence>
<feature type="transmembrane region" description="Helical" evidence="1">
    <location>
        <begin position="161"/>
        <end position="180"/>
    </location>
</feature>
<dbReference type="Proteomes" id="UP001597139">
    <property type="component" value="Unassembled WGS sequence"/>
</dbReference>
<protein>
    <submittedName>
        <fullName evidence="2">DUF2182 domain-containing protein</fullName>
    </submittedName>
</protein>
<keyword evidence="1" id="KW-1133">Transmembrane helix</keyword>
<proteinExistence type="predicted"/>
<gene>
    <name evidence="2" type="ORF">ACFSAU_09835</name>
</gene>
<keyword evidence="1" id="KW-0472">Membrane</keyword>
<sequence>MSLQYDPDQQDGLFDLDHTRGTAVILVMLALDAVYWIWTYNGEVPMPGMMWLMNERGIPMAAPGAMELGTFHVGTLDAYLGYVVMWGVMMWAMMMPAMTRFVRDYANSHRGSSLSVTGSVGGFLASYQLVWLLTGVIPLGMHLGFTLAGFEGIYGAVKSHPHAFVGTALILTGLYQSLWFKNGLLRDCCANVNPHSNDFFDSFGRGLRHGTKCVFITFPFFFFLMPIFGEMNFFWMVGLTTVVTVERLPFWGNEVATATSLISLAAGVYVLVMQPSLGLSFAMSMGM</sequence>
<dbReference type="Pfam" id="PF09948">
    <property type="entry name" value="PpoB2"/>
    <property type="match status" value="1"/>
</dbReference>
<dbReference type="InterPro" id="IPR018688">
    <property type="entry name" value="PpoB2-like"/>
</dbReference>
<feature type="transmembrane region" description="Helical" evidence="1">
    <location>
        <begin position="255"/>
        <end position="282"/>
    </location>
</feature>
<dbReference type="AlphaFoldDB" id="A0ABD6BUK6"/>
<comment type="caution">
    <text evidence="2">The sequence shown here is derived from an EMBL/GenBank/DDBJ whole genome shotgun (WGS) entry which is preliminary data.</text>
</comment>